<proteinExistence type="predicted"/>
<evidence type="ECO:0000256" key="1">
    <source>
        <dbReference type="SAM" id="Phobius"/>
    </source>
</evidence>
<feature type="transmembrane region" description="Helical" evidence="1">
    <location>
        <begin position="57"/>
        <end position="76"/>
    </location>
</feature>
<dbReference type="Proteomes" id="UP000652013">
    <property type="component" value="Unassembled WGS sequence"/>
</dbReference>
<evidence type="ECO:0000313" key="2">
    <source>
        <dbReference type="EMBL" id="GIJ02475.1"/>
    </source>
</evidence>
<feature type="transmembrane region" description="Helical" evidence="1">
    <location>
        <begin position="107"/>
        <end position="133"/>
    </location>
</feature>
<feature type="transmembrane region" description="Helical" evidence="1">
    <location>
        <begin position="15"/>
        <end position="37"/>
    </location>
</feature>
<evidence type="ECO:0000313" key="3">
    <source>
        <dbReference type="Proteomes" id="UP000652013"/>
    </source>
</evidence>
<dbReference type="EMBL" id="BOOY01000010">
    <property type="protein sequence ID" value="GIJ02475.1"/>
    <property type="molecule type" value="Genomic_DNA"/>
</dbReference>
<keyword evidence="1" id="KW-0472">Membrane</keyword>
<keyword evidence="3" id="KW-1185">Reference proteome</keyword>
<organism evidence="2 3">
    <name type="scientific">Spirilliplanes yamanashiensis</name>
    <dbReference type="NCBI Taxonomy" id="42233"/>
    <lineage>
        <taxon>Bacteria</taxon>
        <taxon>Bacillati</taxon>
        <taxon>Actinomycetota</taxon>
        <taxon>Actinomycetes</taxon>
        <taxon>Micromonosporales</taxon>
        <taxon>Micromonosporaceae</taxon>
        <taxon>Spirilliplanes</taxon>
    </lineage>
</organism>
<name>A0A8J4DIZ5_9ACTN</name>
<sequence length="143" mass="14824">MTSISAGQSRSNPRFPVLGTIAVAAGAVLTWFAWLGWDSQYQVDPATGVSSGPYEAWQVVGCAVTLLALFVGALLAGVRPVPAGAALTVAFTAAWTAHAAATDDTGLYGVGMFMLLIGLGLATTVVGAVTMELRGRWAARRRR</sequence>
<accession>A0A8J4DIZ5</accession>
<gene>
    <name evidence="2" type="ORF">Sya03_18270</name>
</gene>
<feature type="transmembrane region" description="Helical" evidence="1">
    <location>
        <begin position="83"/>
        <end position="101"/>
    </location>
</feature>
<dbReference type="RefSeq" id="WP_203937781.1">
    <property type="nucleotide sequence ID" value="NZ_BAAAGJ010000012.1"/>
</dbReference>
<keyword evidence="1" id="KW-1133">Transmembrane helix</keyword>
<protein>
    <submittedName>
        <fullName evidence="2">Uncharacterized protein</fullName>
    </submittedName>
</protein>
<dbReference type="AlphaFoldDB" id="A0A8J4DIZ5"/>
<reference evidence="2" key="1">
    <citation type="submission" date="2021-01" db="EMBL/GenBank/DDBJ databases">
        <title>Whole genome shotgun sequence of Spirilliplanes yamanashiensis NBRC 15828.</title>
        <authorList>
            <person name="Komaki H."/>
            <person name="Tamura T."/>
        </authorList>
    </citation>
    <scope>NUCLEOTIDE SEQUENCE</scope>
    <source>
        <strain evidence="2">NBRC 15828</strain>
    </source>
</reference>
<keyword evidence="1" id="KW-0812">Transmembrane</keyword>
<comment type="caution">
    <text evidence="2">The sequence shown here is derived from an EMBL/GenBank/DDBJ whole genome shotgun (WGS) entry which is preliminary data.</text>
</comment>